<dbReference type="EMBL" id="FNZA01000015">
    <property type="protein sequence ID" value="SEJ70565.1"/>
    <property type="molecule type" value="Genomic_DNA"/>
</dbReference>
<dbReference type="Proteomes" id="UP000199223">
    <property type="component" value="Unassembled WGS sequence"/>
</dbReference>
<protein>
    <submittedName>
        <fullName evidence="2">Uncharacterized protein</fullName>
    </submittedName>
</protein>
<keyword evidence="3" id="KW-1185">Reference proteome</keyword>
<evidence type="ECO:0000313" key="3">
    <source>
        <dbReference type="Proteomes" id="UP000199223"/>
    </source>
</evidence>
<keyword evidence="1" id="KW-1133">Transmembrane helix</keyword>
<evidence type="ECO:0000256" key="1">
    <source>
        <dbReference type="SAM" id="Phobius"/>
    </source>
</evidence>
<proteinExistence type="predicted"/>
<organism evidence="2 3">
    <name type="scientific">Deinococcus reticulitermitis</name>
    <dbReference type="NCBI Taxonomy" id="856736"/>
    <lineage>
        <taxon>Bacteria</taxon>
        <taxon>Thermotogati</taxon>
        <taxon>Deinococcota</taxon>
        <taxon>Deinococci</taxon>
        <taxon>Deinococcales</taxon>
        <taxon>Deinococcaceae</taxon>
        <taxon>Deinococcus</taxon>
    </lineage>
</organism>
<feature type="transmembrane region" description="Helical" evidence="1">
    <location>
        <begin position="36"/>
        <end position="54"/>
    </location>
</feature>
<feature type="transmembrane region" description="Helical" evidence="1">
    <location>
        <begin position="66"/>
        <end position="99"/>
    </location>
</feature>
<dbReference type="RefSeq" id="WP_092265179.1">
    <property type="nucleotide sequence ID" value="NZ_FNZA01000015.1"/>
</dbReference>
<gene>
    <name evidence="2" type="ORF">SAMN04488058_11523</name>
</gene>
<feature type="transmembrane region" description="Helical" evidence="1">
    <location>
        <begin position="12"/>
        <end position="30"/>
    </location>
</feature>
<keyword evidence="1" id="KW-0812">Transmembrane</keyword>
<keyword evidence="1" id="KW-0472">Membrane</keyword>
<dbReference type="AlphaFoldDB" id="A0A1H7BAX8"/>
<evidence type="ECO:0000313" key="2">
    <source>
        <dbReference type="EMBL" id="SEJ70565.1"/>
    </source>
</evidence>
<sequence>MPPRRNMQVYRLLNVLGLVTAVGLSVWQAAFREGGAPFSALIFLGAATGLFAATGSPAAFKTRWGYVALLGAAFLCLALGAPSPLLLGVFAGLGGVLLWKAYEAKTYEESQRQGGQG</sequence>
<accession>A0A1H7BAX8</accession>
<name>A0A1H7BAX8_9DEIO</name>
<reference evidence="3" key="1">
    <citation type="submission" date="2016-10" db="EMBL/GenBank/DDBJ databases">
        <authorList>
            <person name="Varghese N."/>
            <person name="Submissions S."/>
        </authorList>
    </citation>
    <scope>NUCLEOTIDE SEQUENCE [LARGE SCALE GENOMIC DNA]</scope>
    <source>
        <strain evidence="3">CGMCC 1.10218</strain>
    </source>
</reference>
<dbReference type="STRING" id="856736.SAMN04488058_11523"/>